<evidence type="ECO:0000313" key="2">
    <source>
        <dbReference type="Proteomes" id="UP001150603"/>
    </source>
</evidence>
<comment type="caution">
    <text evidence="1">The sequence shown here is derived from an EMBL/GenBank/DDBJ whole genome shotgun (WGS) entry which is preliminary data.</text>
</comment>
<keyword evidence="2" id="KW-1185">Reference proteome</keyword>
<dbReference type="Proteomes" id="UP001150603">
    <property type="component" value="Unassembled WGS sequence"/>
</dbReference>
<organism evidence="1 2">
    <name type="scientific">Linderina macrospora</name>
    <dbReference type="NCBI Taxonomy" id="4868"/>
    <lineage>
        <taxon>Eukaryota</taxon>
        <taxon>Fungi</taxon>
        <taxon>Fungi incertae sedis</taxon>
        <taxon>Zoopagomycota</taxon>
        <taxon>Kickxellomycotina</taxon>
        <taxon>Kickxellomycetes</taxon>
        <taxon>Kickxellales</taxon>
        <taxon>Kickxellaceae</taxon>
        <taxon>Linderina</taxon>
    </lineage>
</organism>
<dbReference type="EMBL" id="JANBPW010001820">
    <property type="protein sequence ID" value="KAJ1942991.1"/>
    <property type="molecule type" value="Genomic_DNA"/>
</dbReference>
<evidence type="ECO:0000313" key="1">
    <source>
        <dbReference type="EMBL" id="KAJ1942991.1"/>
    </source>
</evidence>
<feature type="non-terminal residue" evidence="1">
    <location>
        <position position="587"/>
    </location>
</feature>
<name>A0ACC1J9D7_9FUNG</name>
<reference evidence="1" key="1">
    <citation type="submission" date="2022-07" db="EMBL/GenBank/DDBJ databases">
        <title>Phylogenomic reconstructions and comparative analyses of Kickxellomycotina fungi.</title>
        <authorList>
            <person name="Reynolds N.K."/>
            <person name="Stajich J.E."/>
            <person name="Barry K."/>
            <person name="Grigoriev I.V."/>
            <person name="Crous P."/>
            <person name="Smith M.E."/>
        </authorList>
    </citation>
    <scope>NUCLEOTIDE SEQUENCE</scope>
    <source>
        <strain evidence="1">NRRL 5244</strain>
    </source>
</reference>
<proteinExistence type="predicted"/>
<protein>
    <submittedName>
        <fullName evidence="1">Uncharacterized protein</fullName>
    </submittedName>
</protein>
<accession>A0ACC1J9D7</accession>
<gene>
    <name evidence="1" type="ORF">FBU59_003038</name>
</gene>
<sequence length="587" mass="62523">MRRGSGHPEKTAVGRSGVFEGGYEAGDGFYRRHSVDMGVGIGGAKAPIGAYSPPHGRYPAQGLSGQLSQLRMGASRSGAASPHPLSYDQTAGGLSPSTPTSPGSSQTTRGAKRGHQSDESDGDEPGRDGSAKGASTDKPYACDQCELTFSRQHNLKSHALTHSTERPFQCPICQTPFRRQHDLKRHMKLHTGEKPHTCTNCGRSFARLDALNRHMRAENFHACSQAAKRARTAGMPKPEDLPRLKGGSVMLMVEQRRASTTSQPQGAPQAWTHWTSRPSIAADEAMIRRMQERFGSGAPPPPPPPPPSSAQQQVSPAGPPLGGPPAQYPPQPQKLPHSMATFSMQPRQSYDSRAYAATSQQQQQQQPGPSQYAPGASRLAPPAPPAMAGNSPPQPLRPGASNAHGLEVSPWKQRQQPSSNSLGISNGAAPNHHLPPPSALRLPPMDLGPPRRHSLAVTSHLDRYRARDASPPPSDASTNGNPNPAAQKPGPRLPPPQGYTQHPPPQQYLAAPTAAPPVYSTPQSTSPPQSRPQPPPPPPANKSGPLPLRPTLPHLVDSGELATLPVRVPDNHDLGDSRRGSVYSTEH</sequence>